<dbReference type="Proteomes" id="UP000187203">
    <property type="component" value="Unassembled WGS sequence"/>
</dbReference>
<dbReference type="EMBL" id="AWUE01019053">
    <property type="protein sequence ID" value="OMO76749.1"/>
    <property type="molecule type" value="Genomic_DNA"/>
</dbReference>
<proteinExistence type="predicted"/>
<gene>
    <name evidence="1" type="ORF">COLO4_25465</name>
</gene>
<keyword evidence="1" id="KW-0689">Ribosomal protein</keyword>
<reference evidence="2" key="1">
    <citation type="submission" date="2013-09" db="EMBL/GenBank/DDBJ databases">
        <title>Corchorus olitorius genome sequencing.</title>
        <authorList>
            <person name="Alam M."/>
            <person name="Haque M.S."/>
            <person name="Islam M.S."/>
            <person name="Emdad E.M."/>
            <person name="Islam M.M."/>
            <person name="Ahmed B."/>
            <person name="Halim A."/>
            <person name="Hossen Q.M.M."/>
            <person name="Hossain M.Z."/>
            <person name="Ahmed R."/>
            <person name="Khan M.M."/>
            <person name="Islam R."/>
            <person name="Rashid M.M."/>
            <person name="Khan S.A."/>
            <person name="Rahman M.S."/>
            <person name="Alam M."/>
            <person name="Yahiya A.S."/>
            <person name="Khan M.S."/>
            <person name="Azam M.S."/>
            <person name="Haque T."/>
            <person name="Lashkar M.Z.H."/>
            <person name="Akhand A.I."/>
            <person name="Morshed G."/>
            <person name="Roy S."/>
            <person name="Uddin K.S."/>
            <person name="Rabeya T."/>
            <person name="Hossain A.S."/>
            <person name="Chowdhury A."/>
            <person name="Snigdha A.R."/>
            <person name="Mortoza M.S."/>
            <person name="Matin S.A."/>
            <person name="Hoque S.M.E."/>
            <person name="Islam M.K."/>
            <person name="Roy D.K."/>
            <person name="Haider R."/>
            <person name="Moosa M.M."/>
            <person name="Elias S.M."/>
            <person name="Hasan A.M."/>
            <person name="Jahan S."/>
            <person name="Shafiuddin M."/>
            <person name="Mahmood N."/>
            <person name="Shommy N.S."/>
        </authorList>
    </citation>
    <scope>NUCLEOTIDE SEQUENCE [LARGE SCALE GENOMIC DNA]</scope>
    <source>
        <strain evidence="2">cv. O-4</strain>
    </source>
</reference>
<organism evidence="1 2">
    <name type="scientific">Corchorus olitorius</name>
    <dbReference type="NCBI Taxonomy" id="93759"/>
    <lineage>
        <taxon>Eukaryota</taxon>
        <taxon>Viridiplantae</taxon>
        <taxon>Streptophyta</taxon>
        <taxon>Embryophyta</taxon>
        <taxon>Tracheophyta</taxon>
        <taxon>Spermatophyta</taxon>
        <taxon>Magnoliopsida</taxon>
        <taxon>eudicotyledons</taxon>
        <taxon>Gunneridae</taxon>
        <taxon>Pentapetalae</taxon>
        <taxon>rosids</taxon>
        <taxon>malvids</taxon>
        <taxon>Malvales</taxon>
        <taxon>Malvaceae</taxon>
        <taxon>Grewioideae</taxon>
        <taxon>Apeibeae</taxon>
        <taxon>Corchorus</taxon>
    </lineage>
</organism>
<evidence type="ECO:0000313" key="2">
    <source>
        <dbReference type="Proteomes" id="UP000187203"/>
    </source>
</evidence>
<protein>
    <submittedName>
        <fullName evidence="1">Ribosomal protein L5</fullName>
    </submittedName>
</protein>
<name>A0A1R3I2H5_9ROSI</name>
<keyword evidence="2" id="KW-1185">Reference proteome</keyword>
<sequence>MGKAVGPNMHCLSRSVSAGGLEISGRRLPIRGRRWVEKLVSGVSSGGRRQQDLGRVVEGKVSVKVLKKLIYEERKAKLIERVQALNSAADSRRALNVEG</sequence>
<comment type="caution">
    <text evidence="1">The sequence shown here is derived from an EMBL/GenBank/DDBJ whole genome shotgun (WGS) entry which is preliminary data.</text>
</comment>
<dbReference type="AlphaFoldDB" id="A0A1R3I2H5"/>
<dbReference type="GO" id="GO:0005840">
    <property type="term" value="C:ribosome"/>
    <property type="evidence" value="ECO:0007669"/>
    <property type="project" value="UniProtKB-KW"/>
</dbReference>
<keyword evidence="1" id="KW-0687">Ribonucleoprotein</keyword>
<evidence type="ECO:0000313" key="1">
    <source>
        <dbReference type="EMBL" id="OMO76749.1"/>
    </source>
</evidence>
<accession>A0A1R3I2H5</accession>